<protein>
    <submittedName>
        <fullName evidence="1">Uncharacterized protein</fullName>
    </submittedName>
</protein>
<accession>A0A2C6MEC7</accession>
<proteinExistence type="predicted"/>
<dbReference type="AlphaFoldDB" id="A0A2C6MEC7"/>
<gene>
    <name evidence="1" type="ORF">P378_09430</name>
</gene>
<evidence type="ECO:0000313" key="1">
    <source>
        <dbReference type="EMBL" id="PHJ38488.1"/>
    </source>
</evidence>
<dbReference type="EMBL" id="AWQQ01000049">
    <property type="protein sequence ID" value="PHJ38488.1"/>
    <property type="molecule type" value="Genomic_DNA"/>
</dbReference>
<comment type="caution">
    <text evidence="1">The sequence shown here is derived from an EMBL/GenBank/DDBJ whole genome shotgun (WGS) entry which is preliminary data.</text>
</comment>
<dbReference type="RefSeq" id="WP_099082929.1">
    <property type="nucleotide sequence ID" value="NZ_AWQQ01000049.1"/>
</dbReference>
<name>A0A2C6MEC7_9FIRM</name>
<dbReference type="Proteomes" id="UP000222564">
    <property type="component" value="Unassembled WGS sequence"/>
</dbReference>
<dbReference type="OrthoDB" id="9826058at2"/>
<sequence length="174" mass="19705">MKVNFIHTDEYMDYVHSQQEIHDLADFLLSEPEFLPEVAAAVLKSYKLGEFEKWRMSYLNLNNLAKAKAKRAKQERFATMLKKVFDLALTPPEGESEEQFLKKLRGGILEVLVSRFLVERYCCLSSNCLVCVDGQLLKAKPEDTAGKTMDVAGVDKLADTQIGEWYECKVSTGG</sequence>
<reference evidence="1 2" key="1">
    <citation type="submission" date="2013-09" db="EMBL/GenBank/DDBJ databases">
        <title>Biodegradation of hydrocarbons in the deep terrestrial subsurface : characterization of a microbial consortium composed of two Desulfotomaculum species originating from a deep geological formation.</title>
        <authorList>
            <person name="Aullo T."/>
            <person name="Berlendis S."/>
            <person name="Lascourreges J.-F."/>
            <person name="Dessort D."/>
            <person name="Saint-Laurent S."/>
            <person name="Schraauwers B."/>
            <person name="Mas J."/>
            <person name="Magot M."/>
            <person name="Ranchou-Peyruse A."/>
        </authorList>
    </citation>
    <scope>NUCLEOTIDE SEQUENCE [LARGE SCALE GENOMIC DNA]</scope>
    <source>
        <strain evidence="1 2">Bs107</strain>
    </source>
</reference>
<keyword evidence="2" id="KW-1185">Reference proteome</keyword>
<organism evidence="1 2">
    <name type="scientific">Desulforamulus profundi</name>
    <dbReference type="NCBI Taxonomy" id="1383067"/>
    <lineage>
        <taxon>Bacteria</taxon>
        <taxon>Bacillati</taxon>
        <taxon>Bacillota</taxon>
        <taxon>Clostridia</taxon>
        <taxon>Eubacteriales</taxon>
        <taxon>Peptococcaceae</taxon>
        <taxon>Desulforamulus</taxon>
    </lineage>
</organism>
<evidence type="ECO:0000313" key="2">
    <source>
        <dbReference type="Proteomes" id="UP000222564"/>
    </source>
</evidence>